<keyword evidence="5" id="KW-0233">DNA recombination</keyword>
<comment type="function">
    <text evidence="1">Required for the transposition of the insertion element.</text>
</comment>
<dbReference type="SUPFAM" id="SSF46689">
    <property type="entry name" value="Homeodomain-like"/>
    <property type="match status" value="1"/>
</dbReference>
<dbReference type="GO" id="GO:0015074">
    <property type="term" value="P:DNA integration"/>
    <property type="evidence" value="ECO:0007669"/>
    <property type="project" value="InterPro"/>
</dbReference>
<dbReference type="InterPro" id="IPR036397">
    <property type="entry name" value="RNaseH_sf"/>
</dbReference>
<dbReference type="Gene3D" id="3.30.420.10">
    <property type="entry name" value="Ribonuclease H-like superfamily/Ribonuclease H"/>
    <property type="match status" value="1"/>
</dbReference>
<evidence type="ECO:0000259" key="6">
    <source>
        <dbReference type="PROSITE" id="PS50994"/>
    </source>
</evidence>
<evidence type="ECO:0000313" key="7">
    <source>
        <dbReference type="EMBL" id="SDW62372.1"/>
    </source>
</evidence>
<dbReference type="EMBL" id="FNNI01000002">
    <property type="protein sequence ID" value="SDW62372.1"/>
    <property type="molecule type" value="Genomic_DNA"/>
</dbReference>
<protein>
    <submittedName>
        <fullName evidence="7">Transposase and inactivated derivatives, IS30 family</fullName>
    </submittedName>
</protein>
<dbReference type="InterPro" id="IPR053392">
    <property type="entry name" value="Transposase_IS30-like"/>
</dbReference>
<accession>A0A1H2V208</accession>
<dbReference type="InterPro" id="IPR025246">
    <property type="entry name" value="IS30-like_HTH"/>
</dbReference>
<dbReference type="GO" id="GO:0006313">
    <property type="term" value="P:DNA transposition"/>
    <property type="evidence" value="ECO:0007669"/>
    <property type="project" value="InterPro"/>
</dbReference>
<dbReference type="STRING" id="574349.SAMN05443545_102300"/>
<dbReference type="InterPro" id="IPR001598">
    <property type="entry name" value="Transposase_IS30_CS"/>
</dbReference>
<dbReference type="OrthoDB" id="9803231at2"/>
<dbReference type="InterPro" id="IPR051917">
    <property type="entry name" value="Transposase-Integrase"/>
</dbReference>
<evidence type="ECO:0000256" key="4">
    <source>
        <dbReference type="ARBA" id="ARBA00023125"/>
    </source>
</evidence>
<evidence type="ECO:0000256" key="5">
    <source>
        <dbReference type="ARBA" id="ARBA00023172"/>
    </source>
</evidence>
<dbReference type="PANTHER" id="PTHR10948">
    <property type="entry name" value="TRANSPOSASE"/>
    <property type="match status" value="1"/>
</dbReference>
<dbReference type="Pfam" id="PF13936">
    <property type="entry name" value="HTH_38"/>
    <property type="match status" value="1"/>
</dbReference>
<evidence type="ECO:0000256" key="1">
    <source>
        <dbReference type="ARBA" id="ARBA00002190"/>
    </source>
</evidence>
<dbReference type="Proteomes" id="UP000198500">
    <property type="component" value="Unassembled WGS sequence"/>
</dbReference>
<dbReference type="Gene3D" id="1.10.10.60">
    <property type="entry name" value="Homeodomain-like"/>
    <property type="match status" value="1"/>
</dbReference>
<dbReference type="Pfam" id="PF00665">
    <property type="entry name" value="rve"/>
    <property type="match status" value="1"/>
</dbReference>
<evidence type="ECO:0000313" key="8">
    <source>
        <dbReference type="Proteomes" id="UP000198500"/>
    </source>
</evidence>
<keyword evidence="3" id="KW-0815">Transposition</keyword>
<dbReference type="GO" id="GO:0004803">
    <property type="term" value="F:transposase activity"/>
    <property type="evidence" value="ECO:0007669"/>
    <property type="project" value="InterPro"/>
</dbReference>
<organism evidence="7 8">
    <name type="scientific">Aidingimonas halophila</name>
    <dbReference type="NCBI Taxonomy" id="574349"/>
    <lineage>
        <taxon>Bacteria</taxon>
        <taxon>Pseudomonadati</taxon>
        <taxon>Pseudomonadota</taxon>
        <taxon>Gammaproteobacteria</taxon>
        <taxon>Oceanospirillales</taxon>
        <taxon>Halomonadaceae</taxon>
        <taxon>Aidingimonas</taxon>
    </lineage>
</organism>
<dbReference type="SUPFAM" id="SSF53098">
    <property type="entry name" value="Ribonuclease H-like"/>
    <property type="match status" value="1"/>
</dbReference>
<dbReference type="GO" id="GO:0003677">
    <property type="term" value="F:DNA binding"/>
    <property type="evidence" value="ECO:0007669"/>
    <property type="project" value="UniProtKB-KW"/>
</dbReference>
<dbReference type="GO" id="GO:0005829">
    <property type="term" value="C:cytosol"/>
    <property type="evidence" value="ECO:0007669"/>
    <property type="project" value="TreeGrafter"/>
</dbReference>
<comment type="similarity">
    <text evidence="2">Belongs to the transposase IS30 family.</text>
</comment>
<dbReference type="PROSITE" id="PS50994">
    <property type="entry name" value="INTEGRASE"/>
    <property type="match status" value="1"/>
</dbReference>
<evidence type="ECO:0000256" key="3">
    <source>
        <dbReference type="ARBA" id="ARBA00022578"/>
    </source>
</evidence>
<dbReference type="PANTHER" id="PTHR10948:SF23">
    <property type="entry name" value="TRANSPOSASE INSI FOR INSERTION SEQUENCE ELEMENT IS30A-RELATED"/>
    <property type="match status" value="1"/>
</dbReference>
<feature type="domain" description="Integrase catalytic" evidence="6">
    <location>
        <begin position="156"/>
        <end position="317"/>
    </location>
</feature>
<gene>
    <name evidence="7" type="ORF">SAMN05443545_102300</name>
</gene>
<sequence>MGYRQLTQAQRYQIFAYLETGISQRQIAKAIGVHSSTISREIKRNGLTRGYAPEQAQSASNQRRRTAWKVTKRLPSLIRWVTDQLMDEWSPQQISGFMANANGVCVSHQWIYTLIWDDKKHGGELWKRLRLPRQRRYQRQLAKCAGLGKIPHRVGIEQRPDDVEERRHIGHWEGDTVLKGHKESGLVTLVERRSGYLLAARLPKITATGTAKAMTRLLEPRRGAVQTITLDNGSEFAEHRQVAKAVSAKTYFCDPYRSCQRGTNENTNGLIRQYFPKGTDFRKVSDSALRRVVAKLNNRPRKRLGYRTPAQVFLGEYSGVLKTAGAALNV</sequence>
<keyword evidence="4" id="KW-0238">DNA-binding</keyword>
<dbReference type="AlphaFoldDB" id="A0A1H2V208"/>
<dbReference type="InterPro" id="IPR009057">
    <property type="entry name" value="Homeodomain-like_sf"/>
</dbReference>
<reference evidence="7 8" key="1">
    <citation type="submission" date="2016-10" db="EMBL/GenBank/DDBJ databases">
        <authorList>
            <person name="de Groot N.N."/>
        </authorList>
    </citation>
    <scope>NUCLEOTIDE SEQUENCE [LARGE SCALE GENOMIC DNA]</scope>
    <source>
        <strain evidence="7 8">DSM 19219</strain>
    </source>
</reference>
<dbReference type="InterPro" id="IPR001584">
    <property type="entry name" value="Integrase_cat-core"/>
</dbReference>
<evidence type="ECO:0000256" key="2">
    <source>
        <dbReference type="ARBA" id="ARBA00006363"/>
    </source>
</evidence>
<proteinExistence type="inferred from homology"/>
<dbReference type="InterPro" id="IPR012337">
    <property type="entry name" value="RNaseH-like_sf"/>
</dbReference>
<keyword evidence="8" id="KW-1185">Reference proteome</keyword>
<name>A0A1H2V208_9GAMM</name>
<dbReference type="PROSITE" id="PS01043">
    <property type="entry name" value="TRANSPOSASE_IS30"/>
    <property type="match status" value="1"/>
</dbReference>
<dbReference type="RefSeq" id="WP_092568367.1">
    <property type="nucleotide sequence ID" value="NZ_FNNI01000002.1"/>
</dbReference>
<dbReference type="NCBIfam" id="NF033563">
    <property type="entry name" value="transpos_IS30"/>
    <property type="match status" value="1"/>
</dbReference>